<feature type="non-terminal residue" evidence="1">
    <location>
        <position position="1"/>
    </location>
</feature>
<name>A0A3S0Z7L7_ELYCH</name>
<sequence length="155" mass="17385">AGGVHKEILKVPVAGTRITWSVRNVTHPITLILELPDPPPDPVTCRNPLKRPLPLFMGRLKGRDAQQIGAASCPIPGDYKFTLDNRRDMVHLVRANAKLEVITPVGYIATFAEKFPLGDSVNFNLPITPEERQKRREIVKSANKTITFLQRMKQN</sequence>
<reference evidence="1 2" key="1">
    <citation type="submission" date="2019-01" db="EMBL/GenBank/DDBJ databases">
        <title>A draft genome assembly of the solar-powered sea slug Elysia chlorotica.</title>
        <authorList>
            <person name="Cai H."/>
            <person name="Li Q."/>
            <person name="Fang X."/>
            <person name="Li J."/>
            <person name="Curtis N.E."/>
            <person name="Altenburger A."/>
            <person name="Shibata T."/>
            <person name="Feng M."/>
            <person name="Maeda T."/>
            <person name="Schwartz J.A."/>
            <person name="Shigenobu S."/>
            <person name="Lundholm N."/>
            <person name="Nishiyama T."/>
            <person name="Yang H."/>
            <person name="Hasebe M."/>
            <person name="Li S."/>
            <person name="Pierce S.K."/>
            <person name="Wang J."/>
        </authorList>
    </citation>
    <scope>NUCLEOTIDE SEQUENCE [LARGE SCALE GENOMIC DNA]</scope>
    <source>
        <strain evidence="1">EC2010</strain>
        <tissue evidence="1">Whole organism of an adult</tissue>
    </source>
</reference>
<dbReference type="Proteomes" id="UP000271974">
    <property type="component" value="Unassembled WGS sequence"/>
</dbReference>
<evidence type="ECO:0000313" key="2">
    <source>
        <dbReference type="Proteomes" id="UP000271974"/>
    </source>
</evidence>
<keyword evidence="2" id="KW-1185">Reference proteome</keyword>
<comment type="caution">
    <text evidence="1">The sequence shown here is derived from an EMBL/GenBank/DDBJ whole genome shotgun (WGS) entry which is preliminary data.</text>
</comment>
<protein>
    <recommendedName>
        <fullName evidence="3">GOLD domain-containing protein</fullName>
    </recommendedName>
</protein>
<dbReference type="EMBL" id="RQTK01002038">
    <property type="protein sequence ID" value="RUS68751.1"/>
    <property type="molecule type" value="Genomic_DNA"/>
</dbReference>
<gene>
    <name evidence="1" type="ORF">EGW08_023486</name>
</gene>
<accession>A0A3S0Z7L7</accession>
<dbReference type="OrthoDB" id="6061303at2759"/>
<proteinExistence type="predicted"/>
<evidence type="ECO:0008006" key="3">
    <source>
        <dbReference type="Google" id="ProtNLM"/>
    </source>
</evidence>
<dbReference type="AlphaFoldDB" id="A0A3S0Z7L7"/>
<organism evidence="1 2">
    <name type="scientific">Elysia chlorotica</name>
    <name type="common">Eastern emerald elysia</name>
    <name type="synonym">Sea slug</name>
    <dbReference type="NCBI Taxonomy" id="188477"/>
    <lineage>
        <taxon>Eukaryota</taxon>
        <taxon>Metazoa</taxon>
        <taxon>Spiralia</taxon>
        <taxon>Lophotrochozoa</taxon>
        <taxon>Mollusca</taxon>
        <taxon>Gastropoda</taxon>
        <taxon>Heterobranchia</taxon>
        <taxon>Euthyneura</taxon>
        <taxon>Panpulmonata</taxon>
        <taxon>Sacoglossa</taxon>
        <taxon>Placobranchoidea</taxon>
        <taxon>Plakobranchidae</taxon>
        <taxon>Elysia</taxon>
    </lineage>
</organism>
<evidence type="ECO:0000313" key="1">
    <source>
        <dbReference type="EMBL" id="RUS68751.1"/>
    </source>
</evidence>